<sequence>MSNLQRQLTAALILGNVLAFSAVGTVRAQEPIKQVVQGQVKMCGQQEEYTIHQLIQLKQLHNQTHLTQQERFKAYLAILTPAQRQELLSCSQAGVKHAVMSAF</sequence>
<reference evidence="1" key="1">
    <citation type="submission" date="2009-01" db="EMBL/GenBank/DDBJ databases">
        <title>Complete sequence of chromosome Cyanothece sp. PCC 7425.</title>
        <authorList>
            <consortium name="US DOE Joint Genome Institute"/>
            <person name="Lucas S."/>
            <person name="Copeland A."/>
            <person name="Lapidus A."/>
            <person name="Glavina del Rio T."/>
            <person name="Dalin E."/>
            <person name="Tice H."/>
            <person name="Bruce D."/>
            <person name="Goodwin L."/>
            <person name="Pitluck S."/>
            <person name="Sims D."/>
            <person name="Meineke L."/>
            <person name="Brettin T."/>
            <person name="Detter J.C."/>
            <person name="Han C."/>
            <person name="Larimer F."/>
            <person name="Land M."/>
            <person name="Hauser L."/>
            <person name="Kyrpides N."/>
            <person name="Ovchinnikova G."/>
            <person name="Liberton M."/>
            <person name="Stoeckel J."/>
            <person name="Banerjee A."/>
            <person name="Singh A."/>
            <person name="Page L."/>
            <person name="Sato H."/>
            <person name="Zhao L."/>
            <person name="Sherman L."/>
            <person name="Pakrasi H."/>
            <person name="Richardson P."/>
        </authorList>
    </citation>
    <scope>NUCLEOTIDE SEQUENCE</scope>
    <source>
        <strain evidence="1">PCC 7425</strain>
    </source>
</reference>
<protein>
    <submittedName>
        <fullName evidence="1">Uncharacterized protein</fullName>
    </submittedName>
</protein>
<dbReference type="KEGG" id="cyn:Cyan7425_4482"/>
<dbReference type="HOGENOM" id="CLU_2272725_0_0_3"/>
<accession>B8HK42</accession>
<gene>
    <name evidence="1" type="ordered locus">Cyan7425_4482</name>
</gene>
<dbReference type="EMBL" id="CP001344">
    <property type="protein sequence ID" value="ACL46792.1"/>
    <property type="molecule type" value="Genomic_DNA"/>
</dbReference>
<dbReference type="STRING" id="395961.Cyan7425_4482"/>
<organism evidence="1">
    <name type="scientific">Cyanothece sp. (strain PCC 7425 / ATCC 29141)</name>
    <dbReference type="NCBI Taxonomy" id="395961"/>
    <lineage>
        <taxon>Bacteria</taxon>
        <taxon>Bacillati</taxon>
        <taxon>Cyanobacteriota</taxon>
        <taxon>Cyanophyceae</taxon>
        <taxon>Gomontiellales</taxon>
        <taxon>Cyanothecaceae</taxon>
        <taxon>Cyanothece</taxon>
    </lineage>
</organism>
<dbReference type="AlphaFoldDB" id="B8HK42"/>
<evidence type="ECO:0000313" key="1">
    <source>
        <dbReference type="EMBL" id="ACL46792.1"/>
    </source>
</evidence>
<name>B8HK42_CYAP4</name>
<proteinExistence type="predicted"/>